<dbReference type="RefSeq" id="WP_235052677.1">
    <property type="nucleotide sequence ID" value="NZ_JAKFHA010000007.1"/>
</dbReference>
<feature type="domain" description="NADP-dependent oxidoreductase" evidence="2">
    <location>
        <begin position="21"/>
        <end position="315"/>
    </location>
</feature>
<dbReference type="InterPro" id="IPR050791">
    <property type="entry name" value="Aldo-Keto_reductase"/>
</dbReference>
<organism evidence="3 4">
    <name type="scientific">Yinghuangia soli</name>
    <dbReference type="NCBI Taxonomy" id="2908204"/>
    <lineage>
        <taxon>Bacteria</taxon>
        <taxon>Bacillati</taxon>
        <taxon>Actinomycetota</taxon>
        <taxon>Actinomycetes</taxon>
        <taxon>Kitasatosporales</taxon>
        <taxon>Streptomycetaceae</taxon>
        <taxon>Yinghuangia</taxon>
    </lineage>
</organism>
<dbReference type="Gene3D" id="3.20.20.100">
    <property type="entry name" value="NADP-dependent oxidoreductase domain"/>
    <property type="match status" value="1"/>
</dbReference>
<dbReference type="GO" id="GO:0005737">
    <property type="term" value="C:cytoplasm"/>
    <property type="evidence" value="ECO:0007669"/>
    <property type="project" value="TreeGrafter"/>
</dbReference>
<dbReference type="Proteomes" id="UP001165378">
    <property type="component" value="Unassembled WGS sequence"/>
</dbReference>
<dbReference type="InterPro" id="IPR036812">
    <property type="entry name" value="NAD(P)_OxRdtase_dom_sf"/>
</dbReference>
<keyword evidence="4" id="KW-1185">Reference proteome</keyword>
<dbReference type="Pfam" id="PF00248">
    <property type="entry name" value="Aldo_ket_red"/>
    <property type="match status" value="1"/>
</dbReference>
<name>A0AA41TZ62_9ACTN</name>
<evidence type="ECO:0000313" key="3">
    <source>
        <dbReference type="EMBL" id="MCF2528508.1"/>
    </source>
</evidence>
<evidence type="ECO:0000259" key="2">
    <source>
        <dbReference type="Pfam" id="PF00248"/>
    </source>
</evidence>
<keyword evidence="1" id="KW-0560">Oxidoreductase</keyword>
<protein>
    <submittedName>
        <fullName evidence="3">Aldo/keto reductase</fullName>
    </submittedName>
</protein>
<evidence type="ECO:0000313" key="4">
    <source>
        <dbReference type="Proteomes" id="UP001165378"/>
    </source>
</evidence>
<accession>A0AA41TZ62</accession>
<dbReference type="SUPFAM" id="SSF51430">
    <property type="entry name" value="NAD(P)-linked oxidoreductase"/>
    <property type="match status" value="1"/>
</dbReference>
<reference evidence="3" key="1">
    <citation type="submission" date="2022-01" db="EMBL/GenBank/DDBJ databases">
        <title>Genome-Based Taxonomic Classification of the Phylum Actinobacteria.</title>
        <authorList>
            <person name="Gao Y."/>
        </authorList>
    </citation>
    <scope>NUCLEOTIDE SEQUENCE</scope>
    <source>
        <strain evidence="3">KLBMP 8922</strain>
    </source>
</reference>
<evidence type="ECO:0000256" key="1">
    <source>
        <dbReference type="ARBA" id="ARBA00023002"/>
    </source>
</evidence>
<gene>
    <name evidence="3" type="ORF">LZ495_14935</name>
</gene>
<sequence>MMRTTALGTGGPVSSVQGLGCMGMSDFYVGAGADRTESLATLGHALDIGVTHWDTSDMYGTGENERLLGAFFRGGRRDEVLLATKFGIDRNPEEGARGIRGDAEYVRRACDASLARLGVETIDLYYMHRRDTEVPIEETVGAMAELVAAGKVRHLGLSEVTAKEIHAAAAVHPIAAIQAEWSLFARDIEESVVPAAREVGAAVVPYSPLGRGFLSARYASFAELPEDDTRRLQPRFNGENAEANATLLVPLREVAGKRGATPAQIALAWIQQRAEVWDMPVVPIPGTTKRTRLDENAAAVDIVLTDDELALLDPISAQVAGERYHVMTHTYVGPGRE</sequence>
<dbReference type="GO" id="GO:0016491">
    <property type="term" value="F:oxidoreductase activity"/>
    <property type="evidence" value="ECO:0007669"/>
    <property type="project" value="UniProtKB-KW"/>
</dbReference>
<comment type="caution">
    <text evidence="3">The sequence shown here is derived from an EMBL/GenBank/DDBJ whole genome shotgun (WGS) entry which is preliminary data.</text>
</comment>
<dbReference type="AlphaFoldDB" id="A0AA41TZ62"/>
<dbReference type="InterPro" id="IPR023210">
    <property type="entry name" value="NADP_OxRdtase_dom"/>
</dbReference>
<dbReference type="PANTHER" id="PTHR43625:SF77">
    <property type="entry name" value="ALDO-KETO REDUCTASE"/>
    <property type="match status" value="1"/>
</dbReference>
<dbReference type="EMBL" id="JAKFHA010000007">
    <property type="protein sequence ID" value="MCF2528508.1"/>
    <property type="molecule type" value="Genomic_DNA"/>
</dbReference>
<dbReference type="PANTHER" id="PTHR43625">
    <property type="entry name" value="AFLATOXIN B1 ALDEHYDE REDUCTASE"/>
    <property type="match status" value="1"/>
</dbReference>
<proteinExistence type="predicted"/>